<dbReference type="GO" id="GO:0005886">
    <property type="term" value="C:plasma membrane"/>
    <property type="evidence" value="ECO:0007669"/>
    <property type="project" value="UniProtKB-SubCell"/>
</dbReference>
<dbReference type="RefSeq" id="WP_093266312.1">
    <property type="nucleotide sequence ID" value="NZ_FNOK01000013.1"/>
</dbReference>
<feature type="transmembrane region" description="Helical" evidence="8">
    <location>
        <begin position="452"/>
        <end position="473"/>
    </location>
</feature>
<comment type="subcellular location">
    <subcellularLocation>
        <location evidence="1">Cell membrane</location>
        <topology evidence="1">Multi-pass membrane protein</topology>
    </subcellularLocation>
</comment>
<dbReference type="InterPro" id="IPR011701">
    <property type="entry name" value="MFS"/>
</dbReference>
<evidence type="ECO:0000256" key="5">
    <source>
        <dbReference type="ARBA" id="ARBA00022989"/>
    </source>
</evidence>
<feature type="region of interest" description="Disordered" evidence="7">
    <location>
        <begin position="1"/>
        <end position="23"/>
    </location>
</feature>
<feature type="transmembrane region" description="Helical" evidence="8">
    <location>
        <begin position="123"/>
        <end position="143"/>
    </location>
</feature>
<dbReference type="SUPFAM" id="SSF103473">
    <property type="entry name" value="MFS general substrate transporter"/>
    <property type="match status" value="2"/>
</dbReference>
<dbReference type="Gene3D" id="1.20.1720.10">
    <property type="entry name" value="Multidrug resistance protein D"/>
    <property type="match status" value="1"/>
</dbReference>
<dbReference type="STRING" id="418495.SAMN05216215_1013162"/>
<dbReference type="PANTHER" id="PTHR42718">
    <property type="entry name" value="MAJOR FACILITATOR SUPERFAMILY MULTIDRUG TRANSPORTER MFSC"/>
    <property type="match status" value="1"/>
</dbReference>
<sequence length="487" mass="49484">MDHASLPQRPAPAGPDTDGESVRHERSTGQNYAIIALLVLLVEITGLAYTMVTPVLSNIAAAYRSPDISWIITAVTLVGAIAFAVCGKLGDIYGKKKVALGCTAVFAVGTALCATAPVLPLMIAGRALQGFGLAVLSLAYGLVRDVLPRRLIPIALGFIGTGMGASTIIGPLISGILLGTFSFRGVFWFQLCYAVVVGLLVWRLIPESGLRAKVGVDWLGAALLGLGALAFLAGVGMAKKAGWVSVPTLGGIIAGVLLIAGWVAYERRASAPLVHIGLLTRRRVGLPMIANACVQFALVGNSMLVPMFAMSSPEGGFGFGSSAFEVAGFLAAAGVSAMIAGPVSGLVSRRFGPRAGLAFGASALTAGATLIAFVHDTAGILLLSQLIFGIGIGAATASLPNIIMHAVPADVQGVSGGMLNLVGSFGSSIGSQVLVVLLLLPGATYLGAEVHYAESGFVLAFLATAVCGAVALISSLSTGPLRGQHTL</sequence>
<dbReference type="GO" id="GO:0022857">
    <property type="term" value="F:transmembrane transporter activity"/>
    <property type="evidence" value="ECO:0007669"/>
    <property type="project" value="InterPro"/>
</dbReference>
<feature type="transmembrane region" description="Helical" evidence="8">
    <location>
        <begin position="244"/>
        <end position="265"/>
    </location>
</feature>
<evidence type="ECO:0000256" key="2">
    <source>
        <dbReference type="ARBA" id="ARBA00022448"/>
    </source>
</evidence>
<dbReference type="PANTHER" id="PTHR42718:SF46">
    <property type="entry name" value="BLR6921 PROTEIN"/>
    <property type="match status" value="1"/>
</dbReference>
<dbReference type="Proteomes" id="UP000199529">
    <property type="component" value="Unassembled WGS sequence"/>
</dbReference>
<gene>
    <name evidence="10" type="ORF">SAMN05216215_1013162</name>
</gene>
<feature type="transmembrane region" description="Helical" evidence="8">
    <location>
        <begin position="386"/>
        <end position="407"/>
    </location>
</feature>
<keyword evidence="4 8" id="KW-0812">Transmembrane</keyword>
<feature type="transmembrane region" description="Helical" evidence="8">
    <location>
        <begin position="187"/>
        <end position="206"/>
    </location>
</feature>
<keyword evidence="2" id="KW-0813">Transport</keyword>
<feature type="domain" description="Major facilitator superfamily (MFS) profile" evidence="9">
    <location>
        <begin position="31"/>
        <end position="483"/>
    </location>
</feature>
<dbReference type="Gene3D" id="1.20.1250.20">
    <property type="entry name" value="MFS general substrate transporter like domains"/>
    <property type="match status" value="1"/>
</dbReference>
<evidence type="ECO:0000259" key="9">
    <source>
        <dbReference type="PROSITE" id="PS50850"/>
    </source>
</evidence>
<proteinExistence type="predicted"/>
<evidence type="ECO:0000313" key="10">
    <source>
        <dbReference type="EMBL" id="SDX67482.1"/>
    </source>
</evidence>
<feature type="transmembrane region" description="Helical" evidence="8">
    <location>
        <begin position="286"/>
        <end position="309"/>
    </location>
</feature>
<evidence type="ECO:0000256" key="6">
    <source>
        <dbReference type="ARBA" id="ARBA00023136"/>
    </source>
</evidence>
<dbReference type="OrthoDB" id="3656065at2"/>
<feature type="transmembrane region" description="Helical" evidence="8">
    <location>
        <begin position="355"/>
        <end position="374"/>
    </location>
</feature>
<feature type="transmembrane region" description="Helical" evidence="8">
    <location>
        <begin position="218"/>
        <end position="238"/>
    </location>
</feature>
<feature type="transmembrane region" description="Helical" evidence="8">
    <location>
        <begin position="32"/>
        <end position="56"/>
    </location>
</feature>
<feature type="transmembrane region" description="Helical" evidence="8">
    <location>
        <begin position="329"/>
        <end position="348"/>
    </location>
</feature>
<organism evidence="10 11">
    <name type="scientific">Saccharopolyspora shandongensis</name>
    <dbReference type="NCBI Taxonomy" id="418495"/>
    <lineage>
        <taxon>Bacteria</taxon>
        <taxon>Bacillati</taxon>
        <taxon>Actinomycetota</taxon>
        <taxon>Actinomycetes</taxon>
        <taxon>Pseudonocardiales</taxon>
        <taxon>Pseudonocardiaceae</taxon>
        <taxon>Saccharopolyspora</taxon>
    </lineage>
</organism>
<evidence type="ECO:0000313" key="11">
    <source>
        <dbReference type="Proteomes" id="UP000199529"/>
    </source>
</evidence>
<dbReference type="EMBL" id="FNOK01000013">
    <property type="protein sequence ID" value="SDX67482.1"/>
    <property type="molecule type" value="Genomic_DNA"/>
</dbReference>
<evidence type="ECO:0000256" key="3">
    <source>
        <dbReference type="ARBA" id="ARBA00022475"/>
    </source>
</evidence>
<dbReference type="InterPro" id="IPR020846">
    <property type="entry name" value="MFS_dom"/>
</dbReference>
<dbReference type="AlphaFoldDB" id="A0A1H3DLT8"/>
<feature type="transmembrane region" description="Helical" evidence="8">
    <location>
        <begin position="155"/>
        <end position="181"/>
    </location>
</feature>
<evidence type="ECO:0000256" key="8">
    <source>
        <dbReference type="SAM" id="Phobius"/>
    </source>
</evidence>
<keyword evidence="6 8" id="KW-0472">Membrane</keyword>
<evidence type="ECO:0000256" key="7">
    <source>
        <dbReference type="SAM" id="MobiDB-lite"/>
    </source>
</evidence>
<keyword evidence="5 8" id="KW-1133">Transmembrane helix</keyword>
<keyword evidence="3" id="KW-1003">Cell membrane</keyword>
<accession>A0A1H3DLT8</accession>
<feature type="transmembrane region" description="Helical" evidence="8">
    <location>
        <begin position="419"/>
        <end position="440"/>
    </location>
</feature>
<dbReference type="Pfam" id="PF07690">
    <property type="entry name" value="MFS_1"/>
    <property type="match status" value="1"/>
</dbReference>
<feature type="transmembrane region" description="Helical" evidence="8">
    <location>
        <begin position="98"/>
        <end position="117"/>
    </location>
</feature>
<name>A0A1H3DLT8_9PSEU</name>
<dbReference type="PROSITE" id="PS50850">
    <property type="entry name" value="MFS"/>
    <property type="match status" value="1"/>
</dbReference>
<evidence type="ECO:0000256" key="1">
    <source>
        <dbReference type="ARBA" id="ARBA00004651"/>
    </source>
</evidence>
<evidence type="ECO:0000256" key="4">
    <source>
        <dbReference type="ARBA" id="ARBA00022692"/>
    </source>
</evidence>
<keyword evidence="11" id="KW-1185">Reference proteome</keyword>
<dbReference type="InterPro" id="IPR036259">
    <property type="entry name" value="MFS_trans_sf"/>
</dbReference>
<feature type="transmembrane region" description="Helical" evidence="8">
    <location>
        <begin position="68"/>
        <end position="86"/>
    </location>
</feature>
<protein>
    <submittedName>
        <fullName evidence="10">Major Facilitator Superfamily protein</fullName>
    </submittedName>
</protein>
<reference evidence="11" key="1">
    <citation type="submission" date="2016-10" db="EMBL/GenBank/DDBJ databases">
        <authorList>
            <person name="Varghese N."/>
            <person name="Submissions S."/>
        </authorList>
    </citation>
    <scope>NUCLEOTIDE SEQUENCE [LARGE SCALE GENOMIC DNA]</scope>
    <source>
        <strain evidence="11">CGMCC 4.3530</strain>
    </source>
</reference>